<dbReference type="InterPro" id="IPR006012">
    <property type="entry name" value="Syntaxin/epimorphin_CS"/>
</dbReference>
<dbReference type="Gene3D" id="1.20.58.70">
    <property type="match status" value="1"/>
</dbReference>
<dbReference type="PROSITE" id="PS50192">
    <property type="entry name" value="T_SNARE"/>
    <property type="match status" value="1"/>
</dbReference>
<dbReference type="Pfam" id="PF05739">
    <property type="entry name" value="SNARE"/>
    <property type="match status" value="1"/>
</dbReference>
<dbReference type="SUPFAM" id="SSF47661">
    <property type="entry name" value="t-snare proteins"/>
    <property type="match status" value="1"/>
</dbReference>
<dbReference type="PROSITE" id="PS00914">
    <property type="entry name" value="SYNTAXIN"/>
    <property type="match status" value="1"/>
</dbReference>
<proteinExistence type="inferred from homology"/>
<name>A0ABP0G7P0_CLALP</name>
<evidence type="ECO:0000256" key="4">
    <source>
        <dbReference type="ARBA" id="ARBA00022692"/>
    </source>
</evidence>
<keyword evidence="9 10" id="KW-0472">Membrane</keyword>
<evidence type="ECO:0000256" key="1">
    <source>
        <dbReference type="ARBA" id="ARBA00004409"/>
    </source>
</evidence>
<evidence type="ECO:0000256" key="2">
    <source>
        <dbReference type="ARBA" id="ARBA00009063"/>
    </source>
</evidence>
<evidence type="ECO:0000256" key="6">
    <source>
        <dbReference type="ARBA" id="ARBA00022989"/>
    </source>
</evidence>
<keyword evidence="6 10" id="KW-1133">Transmembrane helix</keyword>
<comment type="caution">
    <text evidence="12">The sequence shown here is derived from an EMBL/GenBank/DDBJ whole genome shotgun (WGS) entry which is preliminary data.</text>
</comment>
<organism evidence="12 13">
    <name type="scientific">Clavelina lepadiformis</name>
    <name type="common">Light-bulb sea squirt</name>
    <name type="synonym">Ascidia lepadiformis</name>
    <dbReference type="NCBI Taxonomy" id="159417"/>
    <lineage>
        <taxon>Eukaryota</taxon>
        <taxon>Metazoa</taxon>
        <taxon>Chordata</taxon>
        <taxon>Tunicata</taxon>
        <taxon>Ascidiacea</taxon>
        <taxon>Aplousobranchia</taxon>
        <taxon>Clavelinidae</taxon>
        <taxon>Clavelina</taxon>
    </lineage>
</organism>
<dbReference type="CDD" id="cd15845">
    <property type="entry name" value="SNARE_syntaxin16"/>
    <property type="match status" value="1"/>
</dbReference>
<comment type="subcellular location">
    <subcellularLocation>
        <location evidence="1">Golgi apparatus membrane</location>
        <topology evidence="1">Single-pass type IV membrane protein</topology>
    </subcellularLocation>
</comment>
<dbReference type="InterPro" id="IPR000727">
    <property type="entry name" value="T_SNARE_dom"/>
</dbReference>
<evidence type="ECO:0000256" key="8">
    <source>
        <dbReference type="ARBA" id="ARBA00023054"/>
    </source>
</evidence>
<dbReference type="Proteomes" id="UP001642483">
    <property type="component" value="Unassembled WGS sequence"/>
</dbReference>
<comment type="similarity">
    <text evidence="2">Belongs to the syntaxin family.</text>
</comment>
<keyword evidence="4 10" id="KW-0812">Transmembrane</keyword>
<evidence type="ECO:0000313" key="13">
    <source>
        <dbReference type="Proteomes" id="UP001642483"/>
    </source>
</evidence>
<accession>A0ABP0G7P0</accession>
<evidence type="ECO:0000256" key="9">
    <source>
        <dbReference type="ARBA" id="ARBA00023136"/>
    </source>
</evidence>
<evidence type="ECO:0000256" key="10">
    <source>
        <dbReference type="SAM" id="Phobius"/>
    </source>
</evidence>
<reference evidence="12 13" key="1">
    <citation type="submission" date="2024-02" db="EMBL/GenBank/DDBJ databases">
        <authorList>
            <person name="Daric V."/>
            <person name="Darras S."/>
        </authorList>
    </citation>
    <scope>NUCLEOTIDE SEQUENCE [LARGE SCALE GENOMIC DNA]</scope>
</reference>
<keyword evidence="3" id="KW-0813">Transport</keyword>
<gene>
    <name evidence="12" type="ORF">CVLEPA_LOCUS19891</name>
</gene>
<evidence type="ECO:0000256" key="5">
    <source>
        <dbReference type="ARBA" id="ARBA00022927"/>
    </source>
</evidence>
<protein>
    <recommendedName>
        <fullName evidence="11">t-SNARE coiled-coil homology domain-containing protein</fullName>
    </recommendedName>
</protein>
<evidence type="ECO:0000259" key="11">
    <source>
        <dbReference type="PROSITE" id="PS50192"/>
    </source>
</evidence>
<dbReference type="SMART" id="SM00397">
    <property type="entry name" value="t_SNARE"/>
    <property type="match status" value="1"/>
</dbReference>
<feature type="transmembrane region" description="Helical" evidence="10">
    <location>
        <begin position="286"/>
        <end position="305"/>
    </location>
</feature>
<feature type="domain" description="T-SNARE coiled-coil homology" evidence="11">
    <location>
        <begin position="213"/>
        <end position="275"/>
    </location>
</feature>
<dbReference type="InterPro" id="IPR045242">
    <property type="entry name" value="Syntaxin"/>
</dbReference>
<dbReference type="PANTHER" id="PTHR19957">
    <property type="entry name" value="SYNTAXIN"/>
    <property type="match status" value="1"/>
</dbReference>
<keyword evidence="5" id="KW-0653">Protein transport</keyword>
<dbReference type="InterPro" id="IPR010989">
    <property type="entry name" value="SNARE"/>
</dbReference>
<keyword evidence="13" id="KW-1185">Reference proteome</keyword>
<keyword evidence="7" id="KW-0333">Golgi apparatus</keyword>
<evidence type="ECO:0000256" key="3">
    <source>
        <dbReference type="ARBA" id="ARBA00022448"/>
    </source>
</evidence>
<evidence type="ECO:0000313" key="12">
    <source>
        <dbReference type="EMBL" id="CAK8687836.1"/>
    </source>
</evidence>
<dbReference type="EMBL" id="CAWYQH010000106">
    <property type="protein sequence ID" value="CAK8687836.1"/>
    <property type="molecule type" value="Genomic_DNA"/>
</dbReference>
<dbReference type="PANTHER" id="PTHR19957:SF83">
    <property type="entry name" value="SYNTAXIN-16"/>
    <property type="match status" value="1"/>
</dbReference>
<sequence>MAVRSLMEAFVLMRNNAIQNKNFLGRNVDYYEEDDTVALVSKRKQDTTISFRKTFSIEWNNRFQDIQYDIDRIKEKVDELSTLHDRHLTRPTLDDTLDEEHGIEIFTQEITQIFHKCNNSIKSIGRSSEKATFQEREILKNAISSFANHLQQLSTDFRIRQSTYLKKLKAREERSHQYFSSNTALMIEQDDISDEMFERGFTQDQVAIINQNSVNIDQREEEIRSVVQSITDLAEIFQDLGQIVIEQGTVLDRIDYNVEHAVIKTETGLEELKKAENYQKKNRKMLIIFTMSVILIVLLIILIVSKS</sequence>
<keyword evidence="8" id="KW-0175">Coiled coil</keyword>
<evidence type="ECO:0000256" key="7">
    <source>
        <dbReference type="ARBA" id="ARBA00023034"/>
    </source>
</evidence>